<reference evidence="2 3" key="1">
    <citation type="submission" date="2015-05" db="EMBL/GenBank/DDBJ databases">
        <title>Critical biogeochemical functions in the subsurface are associated with bacteria from new phyla and little studied lineages.</title>
        <authorList>
            <person name="Hug L.A."/>
            <person name="Thomas B.C."/>
            <person name="Sharon I."/>
            <person name="Brown C.T."/>
            <person name="Sharma R."/>
            <person name="Hettich R.L."/>
            <person name="Wilkins M.J."/>
            <person name="Williams K.H."/>
            <person name="Singh A."/>
            <person name="Banfield J.F."/>
        </authorList>
    </citation>
    <scope>NUCLEOTIDE SEQUENCE [LARGE SCALE GENOMIC DNA]</scope>
    <source>
        <strain evidence="2">CSP1-7</strain>
    </source>
</reference>
<dbReference type="Pfam" id="PF13229">
    <property type="entry name" value="Beta_helix"/>
    <property type="match status" value="1"/>
</dbReference>
<dbReference type="InterPro" id="IPR039448">
    <property type="entry name" value="Beta_helix"/>
</dbReference>
<gene>
    <name evidence="2" type="ORF">XU08_C0001G0162</name>
</gene>
<proteinExistence type="predicted"/>
<dbReference type="InterPro" id="IPR011050">
    <property type="entry name" value="Pectin_lyase_fold/virulence"/>
</dbReference>
<evidence type="ECO:0000313" key="3">
    <source>
        <dbReference type="Proteomes" id="UP000051297"/>
    </source>
</evidence>
<dbReference type="STRING" id="1576480.XU08_C0001G0162"/>
<dbReference type="Gene3D" id="2.160.20.10">
    <property type="entry name" value="Single-stranded right-handed beta-helix, Pectin lyase-like"/>
    <property type="match status" value="1"/>
</dbReference>
<dbReference type="AlphaFoldDB" id="A0A0T5ZY84"/>
<dbReference type="EMBL" id="LDXK01000001">
    <property type="protein sequence ID" value="KRT67752.1"/>
    <property type="molecule type" value="Genomic_DNA"/>
</dbReference>
<dbReference type="SUPFAM" id="SSF51126">
    <property type="entry name" value="Pectin lyase-like"/>
    <property type="match status" value="1"/>
</dbReference>
<name>A0A0T5ZY84_UNCKA</name>
<sequence length="456" mass="47671">MALVFDKALKVITVEKPQRELTIQDLHDDIRLFEEKNHNLEVAQIVNASGKQDLGGGILVGITLELINDWRLAFEARTDQEVEDEGFPPVAEGGTVLCFVRGGNLVATNIYNNNPVFATQNTQVTIAQSSSATIATPASDYAALYLIESLRGRHASIGSVWYWSPAGGSDSNNGTTPSTAVQTFAQVKTLINLDGGAGRSDVVFALATDSDGITTTGEKITIDIASLKVRGPGYNFQFDPGSTGDAITISADNVEFSGFYVTTETGGTDNGIVVTGDNALIKDVWVSGATSNGISVSSSARTTIDTCAIEDCAGNGISIGETTSIAKVRQCIISGNAGDGADLADGFTDIVDNIFENNLIFNNTGWGIDVGSGVVRTGIRLHHTIAKNTAGTIDKTDSVDTFEDTSGTITGGDITAIAEATADTVWDELISAHTGTGSAGKTLKDTKVKATLASLK</sequence>
<accession>A0A0T5ZY84</accession>
<comment type="caution">
    <text evidence="2">The sequence shown here is derived from an EMBL/GenBank/DDBJ whole genome shotgun (WGS) entry which is preliminary data.</text>
</comment>
<dbReference type="Proteomes" id="UP000051297">
    <property type="component" value="Unassembled WGS sequence"/>
</dbReference>
<feature type="domain" description="Right handed beta helix" evidence="1">
    <location>
        <begin position="253"/>
        <end position="373"/>
    </location>
</feature>
<protein>
    <recommendedName>
        <fullName evidence="1">Right handed beta helix domain-containing protein</fullName>
    </recommendedName>
</protein>
<evidence type="ECO:0000313" key="2">
    <source>
        <dbReference type="EMBL" id="KRT67752.1"/>
    </source>
</evidence>
<dbReference type="InterPro" id="IPR006626">
    <property type="entry name" value="PbH1"/>
</dbReference>
<dbReference type="SMART" id="SM00710">
    <property type="entry name" value="PbH1"/>
    <property type="match status" value="4"/>
</dbReference>
<evidence type="ECO:0000259" key="1">
    <source>
        <dbReference type="Pfam" id="PF13229"/>
    </source>
</evidence>
<organism evidence="2 3">
    <name type="scientific">candidate division WWE3 bacterium CSP1-7</name>
    <dbReference type="NCBI Taxonomy" id="1576480"/>
    <lineage>
        <taxon>Bacteria</taxon>
        <taxon>Katanobacteria</taxon>
    </lineage>
</organism>
<dbReference type="InterPro" id="IPR012334">
    <property type="entry name" value="Pectin_lyas_fold"/>
</dbReference>